<proteinExistence type="inferred from homology"/>
<dbReference type="EMBL" id="FWXR01000005">
    <property type="protein sequence ID" value="SMC63411.1"/>
    <property type="molecule type" value="Genomic_DNA"/>
</dbReference>
<evidence type="ECO:0000313" key="5">
    <source>
        <dbReference type="Proteomes" id="UP000192656"/>
    </source>
</evidence>
<evidence type="ECO:0000259" key="3">
    <source>
        <dbReference type="PROSITE" id="PS50192"/>
    </source>
</evidence>
<dbReference type="PANTHER" id="PTHR43531">
    <property type="entry name" value="PROTEIN ICFG"/>
    <property type="match status" value="1"/>
</dbReference>
<keyword evidence="1" id="KW-0145">Chemotaxis</keyword>
<keyword evidence="5" id="KW-1185">Reference proteome</keyword>
<dbReference type="Pfam" id="PF00015">
    <property type="entry name" value="MCPsignal"/>
    <property type="match status" value="1"/>
</dbReference>
<dbReference type="PANTHER" id="PTHR43531:SF11">
    <property type="entry name" value="METHYL-ACCEPTING CHEMOTAXIS PROTEIN 3"/>
    <property type="match status" value="1"/>
</dbReference>
<dbReference type="AlphaFoldDB" id="A0A1W2ASJ4"/>
<dbReference type="InterPro" id="IPR000727">
    <property type="entry name" value="T_SNARE_dom"/>
</dbReference>
<reference evidence="4 5" key="1">
    <citation type="submission" date="2017-04" db="EMBL/GenBank/DDBJ databases">
        <authorList>
            <person name="Afonso C.L."/>
            <person name="Miller P.J."/>
            <person name="Scott M.A."/>
            <person name="Spackman E."/>
            <person name="Goraichik I."/>
            <person name="Dimitrov K.M."/>
            <person name="Suarez D.L."/>
            <person name="Swayne D.E."/>
        </authorList>
    </citation>
    <scope>NUCLEOTIDE SEQUENCE [LARGE SCALE GENOMIC DNA]</scope>
    <source>
        <strain evidence="4 5">CGMCC 1.10972</strain>
    </source>
</reference>
<dbReference type="Proteomes" id="UP000192656">
    <property type="component" value="Unassembled WGS sequence"/>
</dbReference>
<sequence length="110" mass="11834">MVGKTEEALSRIIAQIGEIHSIVHDIANPAQEQASGLEEVNRAVTPMDQFTQQNAAMVEESTAAARNLAGEMQQLTTLVAQFDVDGGADDVLPFWGARTGKSCIVNRHQS</sequence>
<feature type="domain" description="T-SNARE coiled-coil homology" evidence="3">
    <location>
        <begin position="1"/>
        <end position="61"/>
    </location>
</feature>
<dbReference type="GO" id="GO:0007165">
    <property type="term" value="P:signal transduction"/>
    <property type="evidence" value="ECO:0007669"/>
    <property type="project" value="InterPro"/>
</dbReference>
<dbReference type="InterPro" id="IPR004089">
    <property type="entry name" value="MCPsignal_dom"/>
</dbReference>
<dbReference type="GO" id="GO:0016020">
    <property type="term" value="C:membrane"/>
    <property type="evidence" value="ECO:0007669"/>
    <property type="project" value="InterPro"/>
</dbReference>
<dbReference type="STRING" id="937218.SAMN06297251_10535"/>
<evidence type="ECO:0000313" key="4">
    <source>
        <dbReference type="EMBL" id="SMC63411.1"/>
    </source>
</evidence>
<dbReference type="RefSeq" id="WP_210190486.1">
    <property type="nucleotide sequence ID" value="NZ_FWXR01000005.1"/>
</dbReference>
<dbReference type="Gene3D" id="1.10.287.950">
    <property type="entry name" value="Methyl-accepting chemotaxis protein"/>
    <property type="match status" value="1"/>
</dbReference>
<comment type="similarity">
    <text evidence="2">Belongs to the methyl-accepting chemotaxis (MCP) protein family.</text>
</comment>
<accession>A0A1W2ASJ4</accession>
<name>A0A1W2ASJ4_9HYPH</name>
<gene>
    <name evidence="4" type="ORF">SAMN06297251_10535</name>
</gene>
<evidence type="ECO:0000256" key="1">
    <source>
        <dbReference type="ARBA" id="ARBA00022500"/>
    </source>
</evidence>
<dbReference type="InterPro" id="IPR051310">
    <property type="entry name" value="MCP_chemotaxis"/>
</dbReference>
<organism evidence="4 5">
    <name type="scientific">Fulvimarina manganoxydans</name>
    <dbReference type="NCBI Taxonomy" id="937218"/>
    <lineage>
        <taxon>Bacteria</taxon>
        <taxon>Pseudomonadati</taxon>
        <taxon>Pseudomonadota</taxon>
        <taxon>Alphaproteobacteria</taxon>
        <taxon>Hyphomicrobiales</taxon>
        <taxon>Aurantimonadaceae</taxon>
        <taxon>Fulvimarina</taxon>
    </lineage>
</organism>
<dbReference type="GO" id="GO:0006935">
    <property type="term" value="P:chemotaxis"/>
    <property type="evidence" value="ECO:0007669"/>
    <property type="project" value="UniProtKB-KW"/>
</dbReference>
<dbReference type="SUPFAM" id="SSF58104">
    <property type="entry name" value="Methyl-accepting chemotaxis protein (MCP) signaling domain"/>
    <property type="match status" value="1"/>
</dbReference>
<protein>
    <submittedName>
        <fullName evidence="4">Methyl-accepting chemotaxis protein (MCP) signalling domain-containing protein</fullName>
    </submittedName>
</protein>
<evidence type="ECO:0000256" key="2">
    <source>
        <dbReference type="ARBA" id="ARBA00029447"/>
    </source>
</evidence>
<dbReference type="PROSITE" id="PS50192">
    <property type="entry name" value="T_SNARE"/>
    <property type="match status" value="1"/>
</dbReference>